<dbReference type="EMBL" id="QGKX02001290">
    <property type="protein sequence ID" value="KAF3539841.1"/>
    <property type="molecule type" value="Genomic_DNA"/>
</dbReference>
<protein>
    <submittedName>
        <fullName evidence="2">Uncharacterized protein</fullName>
    </submittedName>
</protein>
<gene>
    <name evidence="2" type="ORF">F2Q69_00019611</name>
</gene>
<dbReference type="Proteomes" id="UP000712600">
    <property type="component" value="Unassembled WGS sequence"/>
</dbReference>
<dbReference type="AlphaFoldDB" id="A0A8S9QGD1"/>
<feature type="region of interest" description="Disordered" evidence="1">
    <location>
        <begin position="129"/>
        <end position="163"/>
    </location>
</feature>
<reference evidence="2" key="1">
    <citation type="submission" date="2019-12" db="EMBL/GenBank/DDBJ databases">
        <title>Genome sequencing and annotation of Brassica cretica.</title>
        <authorList>
            <person name="Studholme D.J."/>
            <person name="Sarris P."/>
        </authorList>
    </citation>
    <scope>NUCLEOTIDE SEQUENCE</scope>
    <source>
        <strain evidence="2">PFS-109/04</strain>
        <tissue evidence="2">Leaf</tissue>
    </source>
</reference>
<sequence>MMFRALSKSLRFSPAHYAAKLGFSSIREDRGPFATQDQPMPPAAPGDDDDVPISQEEAWARELRLRREKLQSSYDNSTKKLVKMAWNLAETDCPEKKSVIYERIGEILRKQKEMKCDMEYVDNEILWMMSEDGSGGSGDDAGDGTGGDGSGGSDGNRGGDGTA</sequence>
<feature type="compositionally biased region" description="Gly residues" evidence="1">
    <location>
        <begin position="133"/>
        <end position="163"/>
    </location>
</feature>
<evidence type="ECO:0000313" key="3">
    <source>
        <dbReference type="Proteomes" id="UP000712600"/>
    </source>
</evidence>
<evidence type="ECO:0000313" key="2">
    <source>
        <dbReference type="EMBL" id="KAF3539841.1"/>
    </source>
</evidence>
<evidence type="ECO:0000256" key="1">
    <source>
        <dbReference type="SAM" id="MobiDB-lite"/>
    </source>
</evidence>
<feature type="region of interest" description="Disordered" evidence="1">
    <location>
        <begin position="29"/>
        <end position="51"/>
    </location>
</feature>
<name>A0A8S9QGD1_BRACR</name>
<organism evidence="2 3">
    <name type="scientific">Brassica cretica</name>
    <name type="common">Mustard</name>
    <dbReference type="NCBI Taxonomy" id="69181"/>
    <lineage>
        <taxon>Eukaryota</taxon>
        <taxon>Viridiplantae</taxon>
        <taxon>Streptophyta</taxon>
        <taxon>Embryophyta</taxon>
        <taxon>Tracheophyta</taxon>
        <taxon>Spermatophyta</taxon>
        <taxon>Magnoliopsida</taxon>
        <taxon>eudicotyledons</taxon>
        <taxon>Gunneridae</taxon>
        <taxon>Pentapetalae</taxon>
        <taxon>rosids</taxon>
        <taxon>malvids</taxon>
        <taxon>Brassicales</taxon>
        <taxon>Brassicaceae</taxon>
        <taxon>Brassiceae</taxon>
        <taxon>Brassica</taxon>
    </lineage>
</organism>
<accession>A0A8S9QGD1</accession>
<comment type="caution">
    <text evidence="2">The sequence shown here is derived from an EMBL/GenBank/DDBJ whole genome shotgun (WGS) entry which is preliminary data.</text>
</comment>
<proteinExistence type="predicted"/>